<keyword evidence="2" id="KW-0645">Protease</keyword>
<dbReference type="PROSITE" id="PS51767">
    <property type="entry name" value="PEPTIDASE_A1"/>
    <property type="match status" value="1"/>
</dbReference>
<keyword evidence="8" id="KW-1185">Reference proteome</keyword>
<feature type="domain" description="Peptidase A1" evidence="6">
    <location>
        <begin position="1"/>
        <end position="423"/>
    </location>
</feature>
<dbReference type="InterPro" id="IPR034164">
    <property type="entry name" value="Pepsin-like_dom"/>
</dbReference>
<dbReference type="Proteomes" id="UP001189429">
    <property type="component" value="Unassembled WGS sequence"/>
</dbReference>
<accession>A0ABN9VPU6</accession>
<evidence type="ECO:0000256" key="5">
    <source>
        <dbReference type="SAM" id="MobiDB-lite"/>
    </source>
</evidence>
<dbReference type="PANTHER" id="PTHR47966:SF51">
    <property type="entry name" value="BETA-SITE APP-CLEAVING ENZYME, ISOFORM A-RELATED"/>
    <property type="match status" value="1"/>
</dbReference>
<keyword evidence="3" id="KW-0064">Aspartyl protease</keyword>
<dbReference type="Gene3D" id="2.40.70.10">
    <property type="entry name" value="Acid Proteases"/>
    <property type="match status" value="2"/>
</dbReference>
<feature type="compositionally biased region" description="Low complexity" evidence="5">
    <location>
        <begin position="436"/>
        <end position="445"/>
    </location>
</feature>
<reference evidence="7" key="1">
    <citation type="submission" date="2023-10" db="EMBL/GenBank/DDBJ databases">
        <authorList>
            <person name="Chen Y."/>
            <person name="Shah S."/>
            <person name="Dougan E. K."/>
            <person name="Thang M."/>
            <person name="Chan C."/>
        </authorList>
    </citation>
    <scope>NUCLEOTIDE SEQUENCE [LARGE SCALE GENOMIC DNA]</scope>
</reference>
<dbReference type="CDD" id="cd05471">
    <property type="entry name" value="pepsin_like"/>
    <property type="match status" value="1"/>
</dbReference>
<gene>
    <name evidence="7" type="ORF">PCOR1329_LOCUS60123</name>
</gene>
<evidence type="ECO:0000313" key="8">
    <source>
        <dbReference type="Proteomes" id="UP001189429"/>
    </source>
</evidence>
<feature type="region of interest" description="Disordered" evidence="5">
    <location>
        <begin position="106"/>
        <end position="137"/>
    </location>
</feature>
<feature type="compositionally biased region" description="Gly residues" evidence="5">
    <location>
        <begin position="446"/>
        <end position="466"/>
    </location>
</feature>
<dbReference type="EMBL" id="CAUYUJ010017515">
    <property type="protein sequence ID" value="CAK0875447.1"/>
    <property type="molecule type" value="Genomic_DNA"/>
</dbReference>
<dbReference type="SUPFAM" id="SSF50630">
    <property type="entry name" value="Acid proteases"/>
    <property type="match status" value="1"/>
</dbReference>
<keyword evidence="4" id="KW-0378">Hydrolase</keyword>
<feature type="non-terminal residue" evidence="7">
    <location>
        <position position="547"/>
    </location>
</feature>
<proteinExistence type="inferred from homology"/>
<organism evidence="7 8">
    <name type="scientific">Prorocentrum cordatum</name>
    <dbReference type="NCBI Taxonomy" id="2364126"/>
    <lineage>
        <taxon>Eukaryota</taxon>
        <taxon>Sar</taxon>
        <taxon>Alveolata</taxon>
        <taxon>Dinophyceae</taxon>
        <taxon>Prorocentrales</taxon>
        <taxon>Prorocentraceae</taxon>
        <taxon>Prorocentrum</taxon>
    </lineage>
</organism>
<protein>
    <recommendedName>
        <fullName evidence="6">Peptidase A1 domain-containing protein</fullName>
    </recommendedName>
</protein>
<comment type="similarity">
    <text evidence="1">Belongs to the peptidase A1 family.</text>
</comment>
<evidence type="ECO:0000259" key="6">
    <source>
        <dbReference type="PROSITE" id="PS51767"/>
    </source>
</evidence>
<feature type="compositionally biased region" description="Low complexity" evidence="5">
    <location>
        <begin position="480"/>
        <end position="490"/>
    </location>
</feature>
<sequence length="547" mass="56953">MSATQDHAVLADMGCRNTVFNAAAQSAANDLRCAATAEARGQDLAHLAAAGVGYLRLELVDEPAEAVGPLVRHYHGALRGEVGPQELWEFLERLPDSNGRMQGVGSGSLDDGGWRARAPTSLRPAASATRRGPKERGEVKISYGSGVVVGYSVHDTLQFGSATLENQAFIIVEDADLPPEREWDGICGLGWQGLAQVSPTLFENLQRHGEEAVFSIVPSAGSQPFGGDKTAHMLVGKVPKAAYKEGTLAWVPCSSYSGGIAPAGGLSFWVVDGGLRIHAPEPIPARFLVDTGTNQVLLVPQHHYDDFIRSLIPAGKFDEQCGNDPRAGVVCDCSIMEDPNMKPLQIVLGGHTFVLPLSKMFVPAPARGGGQLCALTIQPNTMGGGGLGGGLGELGGLGGLLGALLGSGMSSNRVVSNKVVPGAAAAAAPRRPPFSVPRRLQEQQGAGPGQGGSELAGILGELGLGGLLRPPGAQPSGYAPPQQGEYPGPEQEQEEEEEEEEEEDSNERASDGYPGSEPADPYEQASQPYGDSGRHGSVSDSLSGLLG</sequence>
<feature type="region of interest" description="Disordered" evidence="5">
    <location>
        <begin position="425"/>
        <end position="547"/>
    </location>
</feature>
<dbReference type="InterPro" id="IPR033121">
    <property type="entry name" value="PEPTIDASE_A1"/>
</dbReference>
<evidence type="ECO:0000256" key="3">
    <source>
        <dbReference type="ARBA" id="ARBA00022750"/>
    </source>
</evidence>
<evidence type="ECO:0000256" key="4">
    <source>
        <dbReference type="ARBA" id="ARBA00022801"/>
    </source>
</evidence>
<feature type="compositionally biased region" description="Low complexity" evidence="5">
    <location>
        <begin position="536"/>
        <end position="547"/>
    </location>
</feature>
<evidence type="ECO:0000256" key="2">
    <source>
        <dbReference type="ARBA" id="ARBA00022670"/>
    </source>
</evidence>
<evidence type="ECO:0000313" key="7">
    <source>
        <dbReference type="EMBL" id="CAK0875447.1"/>
    </source>
</evidence>
<dbReference type="InterPro" id="IPR001461">
    <property type="entry name" value="Aspartic_peptidase_A1"/>
</dbReference>
<dbReference type="InterPro" id="IPR021109">
    <property type="entry name" value="Peptidase_aspartic_dom_sf"/>
</dbReference>
<feature type="compositionally biased region" description="Acidic residues" evidence="5">
    <location>
        <begin position="491"/>
        <end position="505"/>
    </location>
</feature>
<dbReference type="PANTHER" id="PTHR47966">
    <property type="entry name" value="BETA-SITE APP-CLEAVING ENZYME, ISOFORM A-RELATED"/>
    <property type="match status" value="1"/>
</dbReference>
<dbReference type="Pfam" id="PF00026">
    <property type="entry name" value="Asp"/>
    <property type="match status" value="1"/>
</dbReference>
<name>A0ABN9VPU6_9DINO</name>
<evidence type="ECO:0000256" key="1">
    <source>
        <dbReference type="ARBA" id="ARBA00007447"/>
    </source>
</evidence>
<comment type="caution">
    <text evidence="7">The sequence shown here is derived from an EMBL/GenBank/DDBJ whole genome shotgun (WGS) entry which is preliminary data.</text>
</comment>